<feature type="domain" description="C2H2-type" evidence="9">
    <location>
        <begin position="36"/>
        <end position="67"/>
    </location>
</feature>
<evidence type="ECO:0000313" key="10">
    <source>
        <dbReference type="EMBL" id="CAD9125529.1"/>
    </source>
</evidence>
<dbReference type="AlphaFoldDB" id="A0A7S1M9F1"/>
<dbReference type="GO" id="GO:0000981">
    <property type="term" value="F:DNA-binding transcription factor activity, RNA polymerase II-specific"/>
    <property type="evidence" value="ECO:0007669"/>
    <property type="project" value="TreeGrafter"/>
</dbReference>
<protein>
    <recommendedName>
        <fullName evidence="9">C2H2-type domain-containing protein</fullName>
    </recommendedName>
</protein>
<dbReference type="PROSITE" id="PS50157">
    <property type="entry name" value="ZINC_FINGER_C2H2_2"/>
    <property type="match status" value="4"/>
</dbReference>
<accession>A0A7S1M9F1</accession>
<dbReference type="Pfam" id="PF13894">
    <property type="entry name" value="zf-C2H2_4"/>
    <property type="match status" value="1"/>
</dbReference>
<dbReference type="Pfam" id="PF00096">
    <property type="entry name" value="zf-C2H2"/>
    <property type="match status" value="1"/>
</dbReference>
<keyword evidence="3" id="KW-0677">Repeat</keyword>
<evidence type="ECO:0000256" key="4">
    <source>
        <dbReference type="ARBA" id="ARBA00022771"/>
    </source>
</evidence>
<keyword evidence="4 7" id="KW-0863">Zinc-finger</keyword>
<feature type="region of interest" description="Disordered" evidence="8">
    <location>
        <begin position="257"/>
        <end position="284"/>
    </location>
</feature>
<dbReference type="GO" id="GO:0008270">
    <property type="term" value="F:zinc ion binding"/>
    <property type="evidence" value="ECO:0007669"/>
    <property type="project" value="UniProtKB-KW"/>
</dbReference>
<feature type="compositionally biased region" description="Low complexity" evidence="8">
    <location>
        <begin position="148"/>
        <end position="167"/>
    </location>
</feature>
<feature type="domain" description="C2H2-type" evidence="9">
    <location>
        <begin position="285"/>
        <end position="315"/>
    </location>
</feature>
<feature type="region of interest" description="Disordered" evidence="8">
    <location>
        <begin position="303"/>
        <end position="331"/>
    </location>
</feature>
<keyword evidence="5" id="KW-0862">Zinc</keyword>
<feature type="region of interest" description="Disordered" evidence="8">
    <location>
        <begin position="133"/>
        <end position="169"/>
    </location>
</feature>
<organism evidence="10">
    <name type="scientific">Neobodo designis</name>
    <name type="common">Flagellated protozoan</name>
    <name type="synonym">Bodo designis</name>
    <dbReference type="NCBI Taxonomy" id="312471"/>
    <lineage>
        <taxon>Eukaryota</taxon>
        <taxon>Discoba</taxon>
        <taxon>Euglenozoa</taxon>
        <taxon>Kinetoplastea</taxon>
        <taxon>Metakinetoplastina</taxon>
        <taxon>Neobodonida</taxon>
        <taxon>Neobodo</taxon>
    </lineage>
</organism>
<dbReference type="InterPro" id="IPR036236">
    <property type="entry name" value="Znf_C2H2_sf"/>
</dbReference>
<keyword evidence="6" id="KW-0539">Nucleus</keyword>
<dbReference type="PROSITE" id="PS00028">
    <property type="entry name" value="ZINC_FINGER_C2H2_1"/>
    <property type="match status" value="4"/>
</dbReference>
<keyword evidence="2" id="KW-0479">Metal-binding</keyword>
<evidence type="ECO:0000256" key="1">
    <source>
        <dbReference type="ARBA" id="ARBA00004123"/>
    </source>
</evidence>
<feature type="domain" description="C2H2-type" evidence="9">
    <location>
        <begin position="170"/>
        <end position="198"/>
    </location>
</feature>
<dbReference type="SUPFAM" id="SSF57667">
    <property type="entry name" value="beta-beta-alpha zinc fingers"/>
    <property type="match status" value="2"/>
</dbReference>
<dbReference type="PANTHER" id="PTHR24394">
    <property type="entry name" value="ZINC FINGER PROTEIN"/>
    <property type="match status" value="1"/>
</dbReference>
<evidence type="ECO:0000259" key="9">
    <source>
        <dbReference type="PROSITE" id="PS50157"/>
    </source>
</evidence>
<evidence type="ECO:0000256" key="8">
    <source>
        <dbReference type="SAM" id="MobiDB-lite"/>
    </source>
</evidence>
<feature type="domain" description="C2H2-type" evidence="9">
    <location>
        <begin position="68"/>
        <end position="96"/>
    </location>
</feature>
<name>A0A7S1M9F1_NEODS</name>
<evidence type="ECO:0000256" key="6">
    <source>
        <dbReference type="ARBA" id="ARBA00023242"/>
    </source>
</evidence>
<dbReference type="EMBL" id="HBGF01029603">
    <property type="protein sequence ID" value="CAD9125529.1"/>
    <property type="molecule type" value="Transcribed_RNA"/>
</dbReference>
<dbReference type="Gene3D" id="3.30.160.60">
    <property type="entry name" value="Classic Zinc Finger"/>
    <property type="match status" value="4"/>
</dbReference>
<evidence type="ECO:0000256" key="7">
    <source>
        <dbReference type="PROSITE-ProRule" id="PRU00042"/>
    </source>
</evidence>
<dbReference type="GO" id="GO:0005634">
    <property type="term" value="C:nucleus"/>
    <property type="evidence" value="ECO:0007669"/>
    <property type="project" value="UniProtKB-SubCell"/>
</dbReference>
<dbReference type="PANTHER" id="PTHR24394:SF29">
    <property type="entry name" value="MYONEURIN"/>
    <property type="match status" value="1"/>
</dbReference>
<dbReference type="SMART" id="SM00355">
    <property type="entry name" value="ZnF_C2H2"/>
    <property type="match status" value="5"/>
</dbReference>
<proteinExistence type="predicted"/>
<feature type="region of interest" description="Disordered" evidence="8">
    <location>
        <begin position="1"/>
        <end position="35"/>
    </location>
</feature>
<reference evidence="10" key="1">
    <citation type="submission" date="2021-01" db="EMBL/GenBank/DDBJ databases">
        <authorList>
            <person name="Corre E."/>
            <person name="Pelletier E."/>
            <person name="Niang G."/>
            <person name="Scheremetjew M."/>
            <person name="Finn R."/>
            <person name="Kale V."/>
            <person name="Holt S."/>
            <person name="Cochrane G."/>
            <person name="Meng A."/>
            <person name="Brown T."/>
            <person name="Cohen L."/>
        </authorList>
    </citation>
    <scope>NUCLEOTIDE SEQUENCE</scope>
    <source>
        <strain evidence="10">CCAP 1951/1</strain>
    </source>
</reference>
<gene>
    <name evidence="10" type="ORF">NDES1114_LOCUS19648</name>
</gene>
<sequence length="331" mass="35533">MSQPGSSSAPDAAEDVQEPAPRPVDSTDGSLQPGQLECSVCQKRFSGGPGARSNLLRHMRTHSGERTHPCPHCSSAFTTLQNLRRHIAAKHPGAPVPATRANSRAASRAGSMATTPVSMGAPTFSFPVHVSTETDAPAAPTSTGQSDPTTSPAVASPAASTALSTTSRPHACPHCDRTFTYNTSLRYHIRQAHPEELAPPNTDAPPKGLEVECPNCFALLSSRPKLNRHLQKHCVFRHEAPERRRNRDADGIALFEDDDSVASQSQPRHSVEAPEAETSSKRKRHRCNHDGCFATFATRRALREHQARSHLSDPAAESDARAAAAHITSPT</sequence>
<dbReference type="InterPro" id="IPR013087">
    <property type="entry name" value="Znf_C2H2_type"/>
</dbReference>
<comment type="subcellular location">
    <subcellularLocation>
        <location evidence="1">Nucleus</location>
    </subcellularLocation>
</comment>
<feature type="compositionally biased region" description="Low complexity" evidence="8">
    <location>
        <begin position="315"/>
        <end position="325"/>
    </location>
</feature>
<dbReference type="FunFam" id="3.30.160.60:FF:000100">
    <property type="entry name" value="Zinc finger 45-like"/>
    <property type="match status" value="1"/>
</dbReference>
<evidence type="ECO:0000256" key="5">
    <source>
        <dbReference type="ARBA" id="ARBA00022833"/>
    </source>
</evidence>
<evidence type="ECO:0000256" key="2">
    <source>
        <dbReference type="ARBA" id="ARBA00022723"/>
    </source>
</evidence>
<evidence type="ECO:0000256" key="3">
    <source>
        <dbReference type="ARBA" id="ARBA00022737"/>
    </source>
</evidence>